<dbReference type="AlphaFoldDB" id="A0A498I8W5"/>
<gene>
    <name evidence="2" type="ORF">DVH24_001945</name>
</gene>
<dbReference type="EMBL" id="RDQH01000339">
    <property type="protein sequence ID" value="RXH78427.1"/>
    <property type="molecule type" value="Genomic_DNA"/>
</dbReference>
<dbReference type="Proteomes" id="UP000290289">
    <property type="component" value="Chromosome 13"/>
</dbReference>
<accession>A0A498I8W5</accession>
<proteinExistence type="predicted"/>
<keyword evidence="3" id="KW-1185">Reference proteome</keyword>
<evidence type="ECO:0000313" key="2">
    <source>
        <dbReference type="EMBL" id="RXH78427.1"/>
    </source>
</evidence>
<name>A0A498I8W5_MALDO</name>
<reference evidence="2 3" key="1">
    <citation type="submission" date="2018-10" db="EMBL/GenBank/DDBJ databases">
        <title>A high-quality apple genome assembly.</title>
        <authorList>
            <person name="Hu J."/>
        </authorList>
    </citation>
    <scope>NUCLEOTIDE SEQUENCE [LARGE SCALE GENOMIC DNA]</scope>
    <source>
        <strain evidence="3">cv. HFTH1</strain>
        <tissue evidence="2">Young leaf</tissue>
    </source>
</reference>
<comment type="caution">
    <text evidence="2">The sequence shown here is derived from an EMBL/GenBank/DDBJ whole genome shotgun (WGS) entry which is preliminary data.</text>
</comment>
<sequence>MRLFHRSTITTTLSPPMLRKPGPKPDSAQHQQPFTVEDSRDPQAGLQSETIPVCRVCSTKDLDLQTINSMHSNRVQVVQHLQYGGYNRLSESSPL</sequence>
<organism evidence="2 3">
    <name type="scientific">Malus domestica</name>
    <name type="common">Apple</name>
    <name type="synonym">Pyrus malus</name>
    <dbReference type="NCBI Taxonomy" id="3750"/>
    <lineage>
        <taxon>Eukaryota</taxon>
        <taxon>Viridiplantae</taxon>
        <taxon>Streptophyta</taxon>
        <taxon>Embryophyta</taxon>
        <taxon>Tracheophyta</taxon>
        <taxon>Spermatophyta</taxon>
        <taxon>Magnoliopsida</taxon>
        <taxon>eudicotyledons</taxon>
        <taxon>Gunneridae</taxon>
        <taxon>Pentapetalae</taxon>
        <taxon>rosids</taxon>
        <taxon>fabids</taxon>
        <taxon>Rosales</taxon>
        <taxon>Rosaceae</taxon>
        <taxon>Amygdaloideae</taxon>
        <taxon>Maleae</taxon>
        <taxon>Malus</taxon>
    </lineage>
</organism>
<evidence type="ECO:0000256" key="1">
    <source>
        <dbReference type="SAM" id="MobiDB-lite"/>
    </source>
</evidence>
<evidence type="ECO:0000313" key="3">
    <source>
        <dbReference type="Proteomes" id="UP000290289"/>
    </source>
</evidence>
<feature type="region of interest" description="Disordered" evidence="1">
    <location>
        <begin position="1"/>
        <end position="48"/>
    </location>
</feature>
<protein>
    <submittedName>
        <fullName evidence="2">Uncharacterized protein</fullName>
    </submittedName>
</protein>